<evidence type="ECO:0000313" key="3">
    <source>
        <dbReference type="Proteomes" id="UP000321820"/>
    </source>
</evidence>
<dbReference type="Gene3D" id="1.20.5.340">
    <property type="match status" value="1"/>
</dbReference>
<proteinExistence type="predicted"/>
<keyword evidence="1" id="KW-0175">Coiled coil</keyword>
<dbReference type="EMBL" id="CP042806">
    <property type="protein sequence ID" value="QEE27268.1"/>
    <property type="molecule type" value="Genomic_DNA"/>
</dbReference>
<feature type="coiled-coil region" evidence="1">
    <location>
        <begin position="22"/>
        <end position="63"/>
    </location>
</feature>
<dbReference type="AlphaFoldDB" id="A0A5B9E5J0"/>
<dbReference type="KEGG" id="talb:FTW19_04130"/>
<evidence type="ECO:0000256" key="1">
    <source>
        <dbReference type="SAM" id="Coils"/>
    </source>
</evidence>
<dbReference type="Proteomes" id="UP000321820">
    <property type="component" value="Chromosome"/>
</dbReference>
<protein>
    <submittedName>
        <fullName evidence="2">Uncharacterized protein</fullName>
    </submittedName>
</protein>
<keyword evidence="3" id="KW-1185">Reference proteome</keyword>
<organism evidence="2 3">
    <name type="scientific">Terriglobus albidus</name>
    <dbReference type="NCBI Taxonomy" id="1592106"/>
    <lineage>
        <taxon>Bacteria</taxon>
        <taxon>Pseudomonadati</taxon>
        <taxon>Acidobacteriota</taxon>
        <taxon>Terriglobia</taxon>
        <taxon>Terriglobales</taxon>
        <taxon>Acidobacteriaceae</taxon>
        <taxon>Terriglobus</taxon>
    </lineage>
</organism>
<sequence length="65" mass="7383">MIFVLFLAGLWMTGSSEEESEISKLQVRVYDAEADAHQAQQEVDELKDKVSDLQGKIEQIEVEMP</sequence>
<accession>A0A5B9E5J0</accession>
<evidence type="ECO:0000313" key="2">
    <source>
        <dbReference type="EMBL" id="QEE27268.1"/>
    </source>
</evidence>
<gene>
    <name evidence="2" type="ORF">FTW19_04130</name>
</gene>
<dbReference type="RefSeq" id="WP_147646461.1">
    <property type="nucleotide sequence ID" value="NZ_CP042806.1"/>
</dbReference>
<name>A0A5B9E5J0_9BACT</name>
<reference evidence="2 3" key="1">
    <citation type="submission" date="2019-08" db="EMBL/GenBank/DDBJ databases">
        <title>Complete genome sequence of Terriglobus albidus strain ORNL.</title>
        <authorList>
            <person name="Podar M."/>
        </authorList>
    </citation>
    <scope>NUCLEOTIDE SEQUENCE [LARGE SCALE GENOMIC DNA]</scope>
    <source>
        <strain evidence="2 3">ORNL</strain>
    </source>
</reference>